<accession>A0AAD5MVJ0</accession>
<evidence type="ECO:0000259" key="1">
    <source>
        <dbReference type="PROSITE" id="PS50021"/>
    </source>
</evidence>
<protein>
    <submittedName>
        <fullName evidence="2">Sperm antigen with calponin y and coiled-coil domains 1</fullName>
    </submittedName>
</protein>
<comment type="caution">
    <text evidence="2">The sequence shown here is derived from an EMBL/GenBank/DDBJ whole genome shotgun (WGS) entry which is preliminary data.</text>
</comment>
<sequence length="124" mass="14319">MKASADEVLWTDLLEKYKCSSKWNALLAWAQENLAEYPTINVTNFTSDWSDGRAFCALIHHFRPGMVNPFKLMEPKLCTLLAVQLAEKLKMHVDQATFLELAKDYKNVMAVVFELYKKLDTDEQ</sequence>
<evidence type="ECO:0000313" key="2">
    <source>
        <dbReference type="EMBL" id="KAJ1365327.1"/>
    </source>
</evidence>
<dbReference type="PANTHER" id="PTHR23167:SF46">
    <property type="entry name" value="EPS15 HOMOLOGY DOMAIN CONTAINING PROTEIN-BINDING PROTEIN 1, ISOFORM F"/>
    <property type="match status" value="1"/>
</dbReference>
<evidence type="ECO:0000313" key="3">
    <source>
        <dbReference type="Proteomes" id="UP001196413"/>
    </source>
</evidence>
<name>A0AAD5MVJ0_PARTN</name>
<keyword evidence="3" id="KW-1185">Reference proteome</keyword>
<dbReference type="SUPFAM" id="SSF47576">
    <property type="entry name" value="Calponin-homology domain, CH-domain"/>
    <property type="match status" value="1"/>
</dbReference>
<proteinExistence type="predicted"/>
<organism evidence="2 3">
    <name type="scientific">Parelaphostrongylus tenuis</name>
    <name type="common">Meningeal worm</name>
    <dbReference type="NCBI Taxonomy" id="148309"/>
    <lineage>
        <taxon>Eukaryota</taxon>
        <taxon>Metazoa</taxon>
        <taxon>Ecdysozoa</taxon>
        <taxon>Nematoda</taxon>
        <taxon>Chromadorea</taxon>
        <taxon>Rhabditida</taxon>
        <taxon>Rhabditina</taxon>
        <taxon>Rhabditomorpha</taxon>
        <taxon>Strongyloidea</taxon>
        <taxon>Metastrongylidae</taxon>
        <taxon>Parelaphostrongylus</taxon>
    </lineage>
</organism>
<dbReference type="Proteomes" id="UP001196413">
    <property type="component" value="Unassembled WGS sequence"/>
</dbReference>
<dbReference type="InterPro" id="IPR050540">
    <property type="entry name" value="F-actin_Monoox_Mical"/>
</dbReference>
<dbReference type="AlphaFoldDB" id="A0AAD5MVJ0"/>
<feature type="domain" description="Calponin-homology (CH)" evidence="1">
    <location>
        <begin position="20"/>
        <end position="120"/>
    </location>
</feature>
<dbReference type="Gene3D" id="1.10.418.10">
    <property type="entry name" value="Calponin-like domain"/>
    <property type="match status" value="1"/>
</dbReference>
<dbReference type="InterPro" id="IPR001715">
    <property type="entry name" value="CH_dom"/>
</dbReference>
<dbReference type="PROSITE" id="PS50021">
    <property type="entry name" value="CH"/>
    <property type="match status" value="1"/>
</dbReference>
<dbReference type="Pfam" id="PF00307">
    <property type="entry name" value="CH"/>
    <property type="match status" value="1"/>
</dbReference>
<dbReference type="PANTHER" id="PTHR23167">
    <property type="entry name" value="CALPONIN HOMOLOGY DOMAIN-CONTAINING PROTEIN DDB_G0272472-RELATED"/>
    <property type="match status" value="1"/>
</dbReference>
<dbReference type="EMBL" id="JAHQIW010005237">
    <property type="protein sequence ID" value="KAJ1365327.1"/>
    <property type="molecule type" value="Genomic_DNA"/>
</dbReference>
<dbReference type="SMART" id="SM00033">
    <property type="entry name" value="CH"/>
    <property type="match status" value="1"/>
</dbReference>
<gene>
    <name evidence="2" type="primary">SPECC1</name>
    <name evidence="2" type="ORF">KIN20_025595</name>
</gene>
<reference evidence="2" key="1">
    <citation type="submission" date="2021-06" db="EMBL/GenBank/DDBJ databases">
        <title>Parelaphostrongylus tenuis whole genome reference sequence.</title>
        <authorList>
            <person name="Garwood T.J."/>
            <person name="Larsen P.A."/>
            <person name="Fountain-Jones N.M."/>
            <person name="Garbe J.R."/>
            <person name="Macchietto M.G."/>
            <person name="Kania S.A."/>
            <person name="Gerhold R.W."/>
            <person name="Richards J.E."/>
            <person name="Wolf T.M."/>
        </authorList>
    </citation>
    <scope>NUCLEOTIDE SEQUENCE</scope>
    <source>
        <strain evidence="2">MNPRO001-30</strain>
        <tissue evidence="2">Meninges</tissue>
    </source>
</reference>
<dbReference type="InterPro" id="IPR036872">
    <property type="entry name" value="CH_dom_sf"/>
</dbReference>